<dbReference type="Pfam" id="PF10545">
    <property type="entry name" value="MADF_DNA_bdg"/>
    <property type="match status" value="1"/>
</dbReference>
<dbReference type="EMBL" id="CAKOFQ010006651">
    <property type="protein sequence ID" value="CAH1953516.1"/>
    <property type="molecule type" value="Genomic_DNA"/>
</dbReference>
<reference evidence="5" key="1">
    <citation type="submission" date="2022-03" db="EMBL/GenBank/DDBJ databases">
        <authorList>
            <person name="Sayadi A."/>
        </authorList>
    </citation>
    <scope>NUCLEOTIDE SEQUENCE</scope>
</reference>
<dbReference type="PROSITE" id="PS51031">
    <property type="entry name" value="BESS"/>
    <property type="match status" value="1"/>
</dbReference>
<feature type="region of interest" description="Disordered" evidence="2">
    <location>
        <begin position="290"/>
        <end position="314"/>
    </location>
</feature>
<feature type="domain" description="MADF" evidence="3">
    <location>
        <begin position="9"/>
        <end position="112"/>
    </location>
</feature>
<evidence type="ECO:0000259" key="3">
    <source>
        <dbReference type="PROSITE" id="PS51029"/>
    </source>
</evidence>
<feature type="compositionally biased region" description="Polar residues" evidence="2">
    <location>
        <begin position="118"/>
        <end position="131"/>
    </location>
</feature>
<protein>
    <recommendedName>
        <fullName evidence="7">MADF domain-containing protein</fullName>
    </recommendedName>
</protein>
<evidence type="ECO:0000313" key="6">
    <source>
        <dbReference type="Proteomes" id="UP001152888"/>
    </source>
</evidence>
<feature type="domain" description="BESS" evidence="4">
    <location>
        <begin position="175"/>
        <end position="214"/>
    </location>
</feature>
<name>A0A9P0JGF4_ACAOB</name>
<dbReference type="PANTHER" id="PTHR12243">
    <property type="entry name" value="MADF DOMAIN TRANSCRIPTION FACTOR"/>
    <property type="match status" value="1"/>
</dbReference>
<evidence type="ECO:0000256" key="1">
    <source>
        <dbReference type="PROSITE-ProRule" id="PRU00371"/>
    </source>
</evidence>
<evidence type="ECO:0000259" key="4">
    <source>
        <dbReference type="PROSITE" id="PS51031"/>
    </source>
</evidence>
<sequence length="314" mass="36038">MSKELDTELLIALIEARPVLWDKTSPIYKNRNETKEAWKEVCIEMNSDFHVYSEEEKNKYGKEVVKRWVNIRDAFNKFLKKEKSFKKSGSGASTLSKYIYAEQLKFLTKIFTHRSTEDSLSANPVQATSDADVSETDTENNNTQLKSPPRKQLGSRKRKIDDVELRMIKALEQPEDRHISFFKGIVPSLHTFTDDETLQFQTGVLRLITNIKQRRFQSNQSLPCAGTSVYDNYINRQNSTEHVHRSTLSLPKEPPATPSGICINRNMPAYTTTNYPHEANAREYFEQYNPTAENPSSVDSASTQDSVYADLDFT</sequence>
<feature type="region of interest" description="Disordered" evidence="2">
    <location>
        <begin position="118"/>
        <end position="157"/>
    </location>
</feature>
<keyword evidence="6" id="KW-1185">Reference proteome</keyword>
<accession>A0A9P0JGF4</accession>
<dbReference type="SMART" id="SM00595">
    <property type="entry name" value="MADF"/>
    <property type="match status" value="1"/>
</dbReference>
<dbReference type="GO" id="GO:0005634">
    <property type="term" value="C:nucleus"/>
    <property type="evidence" value="ECO:0007669"/>
    <property type="project" value="UniProtKB-SubCell"/>
</dbReference>
<evidence type="ECO:0008006" key="7">
    <source>
        <dbReference type="Google" id="ProtNLM"/>
    </source>
</evidence>
<dbReference type="PANTHER" id="PTHR12243:SF67">
    <property type="entry name" value="COREPRESSOR OF PANGOLIN, ISOFORM A-RELATED"/>
    <property type="match status" value="1"/>
</dbReference>
<dbReference type="InterPro" id="IPR006578">
    <property type="entry name" value="MADF-dom"/>
</dbReference>
<dbReference type="PROSITE" id="PS51029">
    <property type="entry name" value="MADF"/>
    <property type="match status" value="1"/>
</dbReference>
<dbReference type="OrthoDB" id="10071528at2759"/>
<comment type="subcellular location">
    <subcellularLocation>
        <location evidence="1">Nucleus</location>
    </subcellularLocation>
</comment>
<comment type="caution">
    <text evidence="5">The sequence shown here is derived from an EMBL/GenBank/DDBJ whole genome shotgun (WGS) entry which is preliminary data.</text>
</comment>
<dbReference type="Proteomes" id="UP001152888">
    <property type="component" value="Unassembled WGS sequence"/>
</dbReference>
<organism evidence="5 6">
    <name type="scientific">Acanthoscelides obtectus</name>
    <name type="common">Bean weevil</name>
    <name type="synonym">Bruchus obtectus</name>
    <dbReference type="NCBI Taxonomy" id="200917"/>
    <lineage>
        <taxon>Eukaryota</taxon>
        <taxon>Metazoa</taxon>
        <taxon>Ecdysozoa</taxon>
        <taxon>Arthropoda</taxon>
        <taxon>Hexapoda</taxon>
        <taxon>Insecta</taxon>
        <taxon>Pterygota</taxon>
        <taxon>Neoptera</taxon>
        <taxon>Endopterygota</taxon>
        <taxon>Coleoptera</taxon>
        <taxon>Polyphaga</taxon>
        <taxon>Cucujiformia</taxon>
        <taxon>Chrysomeloidea</taxon>
        <taxon>Chrysomelidae</taxon>
        <taxon>Bruchinae</taxon>
        <taxon>Bruchini</taxon>
        <taxon>Acanthoscelides</taxon>
    </lineage>
</organism>
<evidence type="ECO:0000256" key="2">
    <source>
        <dbReference type="SAM" id="MobiDB-lite"/>
    </source>
</evidence>
<evidence type="ECO:0000313" key="5">
    <source>
        <dbReference type="EMBL" id="CAH1953516.1"/>
    </source>
</evidence>
<proteinExistence type="predicted"/>
<dbReference type="AlphaFoldDB" id="A0A9P0JGF4"/>
<dbReference type="InterPro" id="IPR004210">
    <property type="entry name" value="BESS_motif"/>
</dbReference>
<gene>
    <name evidence="5" type="ORF">ACAOBT_LOCUS86</name>
</gene>
<keyword evidence="1" id="KW-0539">Nucleus</keyword>
<dbReference type="InterPro" id="IPR039353">
    <property type="entry name" value="TF_Adf1"/>
</dbReference>
<feature type="compositionally biased region" description="Polar residues" evidence="2">
    <location>
        <begin position="290"/>
        <end position="306"/>
    </location>
</feature>
<dbReference type="GO" id="GO:0003677">
    <property type="term" value="F:DNA binding"/>
    <property type="evidence" value="ECO:0007669"/>
    <property type="project" value="InterPro"/>
</dbReference>